<organism evidence="2 3">
    <name type="scientific">Vanrija albida</name>
    <dbReference type="NCBI Taxonomy" id="181172"/>
    <lineage>
        <taxon>Eukaryota</taxon>
        <taxon>Fungi</taxon>
        <taxon>Dikarya</taxon>
        <taxon>Basidiomycota</taxon>
        <taxon>Agaricomycotina</taxon>
        <taxon>Tremellomycetes</taxon>
        <taxon>Trichosporonales</taxon>
        <taxon>Trichosporonaceae</taxon>
        <taxon>Vanrija</taxon>
    </lineage>
</organism>
<reference evidence="2 3" key="1">
    <citation type="submission" date="2023-08" db="EMBL/GenBank/DDBJ databases">
        <title>Annotated Genome Sequence of Vanrija albida AlHP1.</title>
        <authorList>
            <person name="Herzog R."/>
        </authorList>
    </citation>
    <scope>NUCLEOTIDE SEQUENCE [LARGE SCALE GENOMIC DNA]</scope>
    <source>
        <strain evidence="2 3">AlHP1</strain>
    </source>
</reference>
<comment type="caution">
    <text evidence="2">The sequence shown here is derived from an EMBL/GenBank/DDBJ whole genome shotgun (WGS) entry which is preliminary data.</text>
</comment>
<dbReference type="Proteomes" id="UP001565368">
    <property type="component" value="Unassembled WGS sequence"/>
</dbReference>
<evidence type="ECO:0000313" key="2">
    <source>
        <dbReference type="EMBL" id="KAL1412307.1"/>
    </source>
</evidence>
<dbReference type="EMBL" id="JBBXJM010000001">
    <property type="protein sequence ID" value="KAL1412307.1"/>
    <property type="molecule type" value="Genomic_DNA"/>
</dbReference>
<dbReference type="GeneID" id="95981094"/>
<keyword evidence="3" id="KW-1185">Reference proteome</keyword>
<sequence>MGVQLPPGARRLVLHIQYDAVPQWRRAGVTVDGDVRDFVFVFWPEKPHASERVPTASWLFHCFYNVLPMGQEFSVTVVGLERVLAPAVNAADVPAAWFEASRPQIRAHCLDRYPRLRQSKAGLAWVDAVFARTRFVEIDEWTTELGERQHIEGRWSEPRRGPMDVRREEQEARAAAHHVEEMW</sequence>
<proteinExistence type="predicted"/>
<gene>
    <name evidence="2" type="ORF">Q8F55_000051</name>
</gene>
<accession>A0ABR3QCR8</accession>
<feature type="region of interest" description="Disordered" evidence="1">
    <location>
        <begin position="156"/>
        <end position="183"/>
    </location>
</feature>
<evidence type="ECO:0000313" key="3">
    <source>
        <dbReference type="Proteomes" id="UP001565368"/>
    </source>
</evidence>
<evidence type="ECO:0000256" key="1">
    <source>
        <dbReference type="SAM" id="MobiDB-lite"/>
    </source>
</evidence>
<protein>
    <submittedName>
        <fullName evidence="2">Uncharacterized protein</fullName>
    </submittedName>
</protein>
<name>A0ABR3QCR8_9TREE</name>
<dbReference type="RefSeq" id="XP_069212251.1">
    <property type="nucleotide sequence ID" value="XM_069348707.1"/>
</dbReference>